<dbReference type="HOGENOM" id="CLU_1391539_0_0_1"/>
<dbReference type="GO" id="GO:0031625">
    <property type="term" value="F:ubiquitin protein ligase binding"/>
    <property type="evidence" value="ECO:0007669"/>
    <property type="project" value="InterPro"/>
</dbReference>
<evidence type="ECO:0000313" key="3">
    <source>
        <dbReference type="EMBL" id="ENN75453.1"/>
    </source>
</evidence>
<comment type="similarity">
    <text evidence="1">Belongs to the cullin family.</text>
</comment>
<dbReference type="InterPro" id="IPR045093">
    <property type="entry name" value="Cullin"/>
</dbReference>
<accession>N6TCI9</accession>
<evidence type="ECO:0000259" key="2">
    <source>
        <dbReference type="Pfam" id="PF00888"/>
    </source>
</evidence>
<dbReference type="InterPro" id="IPR001373">
    <property type="entry name" value="Cullin_N"/>
</dbReference>
<dbReference type="EMBL" id="KB741014">
    <property type="protein sequence ID" value="ENN75453.1"/>
    <property type="molecule type" value="Genomic_DNA"/>
</dbReference>
<dbReference type="Gene3D" id="1.20.1310.10">
    <property type="entry name" value="Cullin Repeats"/>
    <property type="match status" value="1"/>
</dbReference>
<dbReference type="GO" id="GO:0006511">
    <property type="term" value="P:ubiquitin-dependent protein catabolic process"/>
    <property type="evidence" value="ECO:0007669"/>
    <property type="project" value="InterPro"/>
</dbReference>
<dbReference type="SUPFAM" id="SSF74788">
    <property type="entry name" value="Cullin repeat-like"/>
    <property type="match status" value="1"/>
</dbReference>
<sequence>MVLVTYHRRQATFDVFNKATIEYYSKKLDQLLQGSDEDLLYTLPGQYGSPHLLVACAEANSSGRNSLNNGSKRLMELKLLYQLFGKVQGAIKCLTEEFEKYIQKLCLTIVGKSSEKFLIQDLIDLKNKLDEIVLQCFQANPTFNDLIKNTFHKTINTESSQSALYLARYFDGKLRAKNITEENLEATFNKGMIMFR</sequence>
<feature type="domain" description="Cullin N-terminal" evidence="2">
    <location>
        <begin position="69"/>
        <end position="196"/>
    </location>
</feature>
<proteinExistence type="inferred from homology"/>
<dbReference type="InterPro" id="IPR016159">
    <property type="entry name" value="Cullin_repeat-like_dom_sf"/>
</dbReference>
<organism evidence="3">
    <name type="scientific">Dendroctonus ponderosae</name>
    <name type="common">Mountain pine beetle</name>
    <dbReference type="NCBI Taxonomy" id="77166"/>
    <lineage>
        <taxon>Eukaryota</taxon>
        <taxon>Metazoa</taxon>
        <taxon>Ecdysozoa</taxon>
        <taxon>Arthropoda</taxon>
        <taxon>Hexapoda</taxon>
        <taxon>Insecta</taxon>
        <taxon>Pterygota</taxon>
        <taxon>Neoptera</taxon>
        <taxon>Endopterygota</taxon>
        <taxon>Coleoptera</taxon>
        <taxon>Polyphaga</taxon>
        <taxon>Cucujiformia</taxon>
        <taxon>Curculionidae</taxon>
        <taxon>Scolytinae</taxon>
        <taxon>Dendroctonus</taxon>
    </lineage>
</organism>
<dbReference type="Pfam" id="PF00888">
    <property type="entry name" value="Cullin"/>
    <property type="match status" value="1"/>
</dbReference>
<feature type="non-terminal residue" evidence="3">
    <location>
        <position position="1"/>
    </location>
</feature>
<protein>
    <recommendedName>
        <fullName evidence="2">Cullin N-terminal domain-containing protein</fullName>
    </recommendedName>
</protein>
<dbReference type="PANTHER" id="PTHR11932">
    <property type="entry name" value="CULLIN"/>
    <property type="match status" value="1"/>
</dbReference>
<name>N6TCI9_DENPD</name>
<dbReference type="AlphaFoldDB" id="N6TCI9"/>
<reference evidence="3" key="1">
    <citation type="journal article" date="2013" name="Genome Biol.">
        <title>Draft genome of the mountain pine beetle, Dendroctonus ponderosae Hopkins, a major forest pest.</title>
        <authorList>
            <person name="Keeling C.I."/>
            <person name="Yuen M.M."/>
            <person name="Liao N.Y."/>
            <person name="Docking T.R."/>
            <person name="Chan S.K."/>
            <person name="Taylor G.A."/>
            <person name="Palmquist D.L."/>
            <person name="Jackman S.D."/>
            <person name="Nguyen A."/>
            <person name="Li M."/>
            <person name="Henderson H."/>
            <person name="Janes J.K."/>
            <person name="Zhao Y."/>
            <person name="Pandoh P."/>
            <person name="Moore R."/>
            <person name="Sperling F.A."/>
            <person name="Huber D.P."/>
            <person name="Birol I."/>
            <person name="Jones S.J."/>
            <person name="Bohlmann J."/>
        </authorList>
    </citation>
    <scope>NUCLEOTIDE SEQUENCE</scope>
</reference>
<evidence type="ECO:0000256" key="1">
    <source>
        <dbReference type="ARBA" id="ARBA00006019"/>
    </source>
</evidence>
<gene>
    <name evidence="3" type="ORF">YQE_08003</name>
</gene>